<dbReference type="EMBL" id="CYRY02004981">
    <property type="protein sequence ID" value="VCW69445.1"/>
    <property type="molecule type" value="Genomic_DNA"/>
</dbReference>
<dbReference type="Proteomes" id="UP000269945">
    <property type="component" value="Unassembled WGS sequence"/>
</dbReference>
<comment type="caution">
    <text evidence="2">The sequence shown here is derived from an EMBL/GenBank/DDBJ whole genome shotgun (WGS) entry which is preliminary data.</text>
</comment>
<sequence length="111" mass="12331">MSGMGGIFALMNGLDGAQKTLDTGSIDPERSESLCPVTRRHRNLEKGAQEIAVFPPHRRAPNPTCPSPVTHDTFSNDLVTAELSSFNVILTDESVWKFDFQLNVLVELLWF</sequence>
<reference evidence="2 3" key="1">
    <citation type="submission" date="2018-10" db="EMBL/GenBank/DDBJ databases">
        <authorList>
            <person name="Ekblom R."/>
            <person name="Jareborg N."/>
        </authorList>
    </citation>
    <scope>NUCLEOTIDE SEQUENCE [LARGE SCALE GENOMIC DNA]</scope>
    <source>
        <tissue evidence="2">Muscle</tissue>
    </source>
</reference>
<evidence type="ECO:0000313" key="2">
    <source>
        <dbReference type="EMBL" id="VCW69445.1"/>
    </source>
</evidence>
<proteinExistence type="predicted"/>
<name>A0A9X9LJ15_GULGU</name>
<evidence type="ECO:0000313" key="3">
    <source>
        <dbReference type="Proteomes" id="UP000269945"/>
    </source>
</evidence>
<protein>
    <submittedName>
        <fullName evidence="2">Uncharacterized protein</fullName>
    </submittedName>
</protein>
<keyword evidence="3" id="KW-1185">Reference proteome</keyword>
<evidence type="ECO:0000256" key="1">
    <source>
        <dbReference type="SAM" id="MobiDB-lite"/>
    </source>
</evidence>
<gene>
    <name evidence="2" type="ORF">BN2614_LOCUS1</name>
</gene>
<organism evidence="2 3">
    <name type="scientific">Gulo gulo</name>
    <name type="common">Wolverine</name>
    <name type="synonym">Gluton</name>
    <dbReference type="NCBI Taxonomy" id="48420"/>
    <lineage>
        <taxon>Eukaryota</taxon>
        <taxon>Metazoa</taxon>
        <taxon>Chordata</taxon>
        <taxon>Craniata</taxon>
        <taxon>Vertebrata</taxon>
        <taxon>Euteleostomi</taxon>
        <taxon>Mammalia</taxon>
        <taxon>Eutheria</taxon>
        <taxon>Laurasiatheria</taxon>
        <taxon>Carnivora</taxon>
        <taxon>Caniformia</taxon>
        <taxon>Musteloidea</taxon>
        <taxon>Mustelidae</taxon>
        <taxon>Guloninae</taxon>
        <taxon>Gulo</taxon>
    </lineage>
</organism>
<accession>A0A9X9LJ15</accession>
<feature type="region of interest" description="Disordered" evidence="1">
    <location>
        <begin position="50"/>
        <end position="69"/>
    </location>
</feature>
<dbReference type="AlphaFoldDB" id="A0A9X9LJ15"/>
<feature type="region of interest" description="Disordered" evidence="1">
    <location>
        <begin position="19"/>
        <end position="39"/>
    </location>
</feature>